<evidence type="ECO:0000256" key="2">
    <source>
        <dbReference type="ARBA" id="ARBA00022692"/>
    </source>
</evidence>
<dbReference type="InterPro" id="IPR004695">
    <property type="entry name" value="SLAC1/Mae1/Ssu1/TehA"/>
</dbReference>
<evidence type="ECO:0000256" key="1">
    <source>
        <dbReference type="ARBA" id="ARBA00004141"/>
    </source>
</evidence>
<keyword evidence="4 6" id="KW-0472">Membrane</keyword>
<dbReference type="Proteomes" id="UP000215127">
    <property type="component" value="Chromosome 5"/>
</dbReference>
<feature type="region of interest" description="Disordered" evidence="5">
    <location>
        <begin position="37"/>
        <end position="68"/>
    </location>
</feature>
<evidence type="ECO:0000313" key="7">
    <source>
        <dbReference type="EMBL" id="SMQ50868.1"/>
    </source>
</evidence>
<evidence type="ECO:0000313" key="8">
    <source>
        <dbReference type="Proteomes" id="UP000215127"/>
    </source>
</evidence>
<dbReference type="AlphaFoldDB" id="A0A1X7RTY6"/>
<evidence type="ECO:0000256" key="5">
    <source>
        <dbReference type="SAM" id="MobiDB-lite"/>
    </source>
</evidence>
<reference evidence="7 8" key="1">
    <citation type="submission" date="2016-06" db="EMBL/GenBank/DDBJ databases">
        <authorList>
            <person name="Kjaerup R.B."/>
            <person name="Dalgaard T.S."/>
            <person name="Juul-Madsen H.R."/>
        </authorList>
    </citation>
    <scope>NUCLEOTIDE SEQUENCE [LARGE SCALE GENOMIC DNA]</scope>
</reference>
<evidence type="ECO:0000256" key="4">
    <source>
        <dbReference type="ARBA" id="ARBA00023136"/>
    </source>
</evidence>
<feature type="compositionally biased region" description="Basic residues" evidence="5">
    <location>
        <begin position="41"/>
        <end position="50"/>
    </location>
</feature>
<keyword evidence="8" id="KW-1185">Reference proteome</keyword>
<accession>A0A1X7RTY6</accession>
<feature type="transmembrane region" description="Helical" evidence="6">
    <location>
        <begin position="87"/>
        <end position="112"/>
    </location>
</feature>
<comment type="subcellular location">
    <subcellularLocation>
        <location evidence="1">Membrane</location>
        <topology evidence="1">Multi-pass membrane protein</topology>
    </subcellularLocation>
</comment>
<feature type="compositionally biased region" description="Basic and acidic residues" evidence="5">
    <location>
        <begin position="51"/>
        <end position="62"/>
    </location>
</feature>
<dbReference type="Gene3D" id="1.50.10.150">
    <property type="entry name" value="Voltage-dependent anion channel"/>
    <property type="match status" value="1"/>
</dbReference>
<dbReference type="GO" id="GO:0055085">
    <property type="term" value="P:transmembrane transport"/>
    <property type="evidence" value="ECO:0007669"/>
    <property type="project" value="InterPro"/>
</dbReference>
<evidence type="ECO:0000256" key="3">
    <source>
        <dbReference type="ARBA" id="ARBA00022989"/>
    </source>
</evidence>
<dbReference type="GO" id="GO:0016020">
    <property type="term" value="C:membrane"/>
    <property type="evidence" value="ECO:0007669"/>
    <property type="project" value="UniProtKB-SubCell"/>
</dbReference>
<organism evidence="7 8">
    <name type="scientific">Zymoseptoria tritici (strain ST99CH_3D7)</name>
    <dbReference type="NCBI Taxonomy" id="1276538"/>
    <lineage>
        <taxon>Eukaryota</taxon>
        <taxon>Fungi</taxon>
        <taxon>Dikarya</taxon>
        <taxon>Ascomycota</taxon>
        <taxon>Pezizomycotina</taxon>
        <taxon>Dothideomycetes</taxon>
        <taxon>Dothideomycetidae</taxon>
        <taxon>Mycosphaerellales</taxon>
        <taxon>Mycosphaerellaceae</taxon>
        <taxon>Zymoseptoria</taxon>
    </lineage>
</organism>
<gene>
    <name evidence="7" type="ORF">ZT3D7_G6021</name>
</gene>
<dbReference type="InterPro" id="IPR038665">
    <property type="entry name" value="Voltage-dep_anion_channel_sf"/>
</dbReference>
<name>A0A1X7RTY6_ZYMT9</name>
<keyword evidence="3 6" id="KW-1133">Transmembrane helix</keyword>
<proteinExistence type="predicted"/>
<evidence type="ECO:0000256" key="6">
    <source>
        <dbReference type="SAM" id="Phobius"/>
    </source>
</evidence>
<dbReference type="EMBL" id="LT853696">
    <property type="protein sequence ID" value="SMQ50868.1"/>
    <property type="molecule type" value="Genomic_DNA"/>
</dbReference>
<dbReference type="Pfam" id="PF03595">
    <property type="entry name" value="SLAC1"/>
    <property type="match status" value="1"/>
</dbReference>
<keyword evidence="2 6" id="KW-0812">Transmembrane</keyword>
<feature type="transmembrane region" description="Helical" evidence="6">
    <location>
        <begin position="133"/>
        <end position="154"/>
    </location>
</feature>
<sequence>MATTNGQIDRSLTEQDTLDFDIPFHLLDSHLCDDEDTEQHKAHRGQNVRKRSIDTRVRDGQQHSKTSTPSTCGLGLLINGPFPYRGYWQVTIATILYVTELVLFFFFAAIMLARWIMYPHVAVRRVMSDPDELGAYAIPLIALMTMAALTATQVSSGP</sequence>
<protein>
    <submittedName>
        <fullName evidence="7">Uncharacterized protein</fullName>
    </submittedName>
</protein>